<protein>
    <submittedName>
        <fullName evidence="2">Acetoin dehydrogenase E2 subunit dihydrolipoyllysine-residue acetyltransferase</fullName>
    </submittedName>
</protein>
<gene>
    <name evidence="2" type="ORF">NCTC13294_02547</name>
</gene>
<dbReference type="Gene3D" id="3.40.50.1820">
    <property type="entry name" value="alpha/beta hydrolase"/>
    <property type="match status" value="1"/>
</dbReference>
<reference evidence="2 3" key="1">
    <citation type="submission" date="2018-06" db="EMBL/GenBank/DDBJ databases">
        <authorList>
            <consortium name="Pathogen Informatics"/>
            <person name="Doyle S."/>
        </authorList>
    </citation>
    <scope>NUCLEOTIDE SEQUENCE [LARGE SCALE GENOMIC DNA]</scope>
    <source>
        <strain evidence="2 3">NCTC13294</strain>
    </source>
</reference>
<dbReference type="OrthoDB" id="264572at2"/>
<sequence>MKIILSHGRGGTPHNKEIYHLARTGKAHGYTCETVDDRDSEDPEERAARLTARVAAEPEIVLLAGFSMGGYTSMLAAAAHPDKVKGLFLIAPALYCLRYRVQHYPRISPTTIVHGWHDDVILYEHSLRYARDHDATLHLIKAGHFFYAPHELAQLRHTFSGFLSQFAA</sequence>
<dbReference type="Proteomes" id="UP000254572">
    <property type="component" value="Unassembled WGS sequence"/>
</dbReference>
<feature type="domain" description="AB hydrolase-1" evidence="1">
    <location>
        <begin position="61"/>
        <end position="94"/>
    </location>
</feature>
<dbReference type="InterPro" id="IPR000073">
    <property type="entry name" value="AB_hydrolase_1"/>
</dbReference>
<evidence type="ECO:0000313" key="2">
    <source>
        <dbReference type="EMBL" id="SUX25662.1"/>
    </source>
</evidence>
<keyword evidence="2" id="KW-0808">Transferase</keyword>
<proteinExistence type="predicted"/>
<dbReference type="SUPFAM" id="SSF53474">
    <property type="entry name" value="alpha/beta-Hydrolases"/>
    <property type="match status" value="1"/>
</dbReference>
<keyword evidence="3" id="KW-1185">Reference proteome</keyword>
<evidence type="ECO:0000313" key="3">
    <source>
        <dbReference type="Proteomes" id="UP000254572"/>
    </source>
</evidence>
<accession>A0A381EFD6</accession>
<name>A0A381EFD6_9GAMM</name>
<evidence type="ECO:0000259" key="1">
    <source>
        <dbReference type="Pfam" id="PF00561"/>
    </source>
</evidence>
<organism evidence="2 3">
    <name type="scientific">Cardiobacterium valvarum</name>
    <dbReference type="NCBI Taxonomy" id="194702"/>
    <lineage>
        <taxon>Bacteria</taxon>
        <taxon>Pseudomonadati</taxon>
        <taxon>Pseudomonadota</taxon>
        <taxon>Gammaproteobacteria</taxon>
        <taxon>Cardiobacteriales</taxon>
        <taxon>Cardiobacteriaceae</taxon>
        <taxon>Cardiobacterium</taxon>
    </lineage>
</organism>
<dbReference type="EMBL" id="UFUW01000001">
    <property type="protein sequence ID" value="SUX25662.1"/>
    <property type="molecule type" value="Genomic_DNA"/>
</dbReference>
<dbReference type="Pfam" id="PF00561">
    <property type="entry name" value="Abhydrolase_1"/>
    <property type="match status" value="1"/>
</dbReference>
<dbReference type="GO" id="GO:0016740">
    <property type="term" value="F:transferase activity"/>
    <property type="evidence" value="ECO:0007669"/>
    <property type="project" value="UniProtKB-KW"/>
</dbReference>
<dbReference type="InterPro" id="IPR029058">
    <property type="entry name" value="AB_hydrolase_fold"/>
</dbReference>
<dbReference type="RefSeq" id="WP_115612609.1">
    <property type="nucleotide sequence ID" value="NZ_JBHLZC010000001.1"/>
</dbReference>
<dbReference type="AlphaFoldDB" id="A0A381EFD6"/>